<name>A0A858SQR1_9RHOB</name>
<gene>
    <name evidence="1" type="ORF">G3256_01805</name>
</gene>
<keyword evidence="2" id="KW-1185">Reference proteome</keyword>
<evidence type="ECO:0000313" key="2">
    <source>
        <dbReference type="Proteomes" id="UP000503308"/>
    </source>
</evidence>
<evidence type="ECO:0000313" key="1">
    <source>
        <dbReference type="EMBL" id="QJF49991.1"/>
    </source>
</evidence>
<sequence>MTMPARTKQRLAMLFCTGVCAAGIVALIMSRPGDAAWPDVETLLAEHCVPFALEDAAVNAAALDVKITSSDDVWFYDRRTGLSLVVDEQSCLVSDVRALLNADAQHLAVERAIEFGLGVMPGSDVEDLAAASGWDVKILVGTAAAPRAHPSLLIYQVDAQAADDAGRATIFRFDRAEEGGFDA</sequence>
<dbReference type="Proteomes" id="UP000503308">
    <property type="component" value="Chromosome"/>
</dbReference>
<accession>A0A858SQR1</accession>
<dbReference type="RefSeq" id="WP_169639217.1">
    <property type="nucleotide sequence ID" value="NZ_CP048788.1"/>
</dbReference>
<dbReference type="AlphaFoldDB" id="A0A858SQR1"/>
<dbReference type="EMBL" id="CP048788">
    <property type="protein sequence ID" value="QJF49991.1"/>
    <property type="molecule type" value="Genomic_DNA"/>
</dbReference>
<reference evidence="1 2" key="1">
    <citation type="submission" date="2020-02" db="EMBL/GenBank/DDBJ databases">
        <title>Genome sequence of Roseobacter ponti.</title>
        <authorList>
            <person name="Hollensteiner J."/>
            <person name="Schneider D."/>
            <person name="Poehlein A."/>
            <person name="Daniel R."/>
        </authorList>
    </citation>
    <scope>NUCLEOTIDE SEQUENCE [LARGE SCALE GENOMIC DNA]</scope>
    <source>
        <strain evidence="1 2">DSM 106830</strain>
    </source>
</reference>
<organism evidence="1 2">
    <name type="scientific">Roseobacter ponti</name>
    <dbReference type="NCBI Taxonomy" id="1891787"/>
    <lineage>
        <taxon>Bacteria</taxon>
        <taxon>Pseudomonadati</taxon>
        <taxon>Pseudomonadota</taxon>
        <taxon>Alphaproteobacteria</taxon>
        <taxon>Rhodobacterales</taxon>
        <taxon>Roseobacteraceae</taxon>
        <taxon>Roseobacter</taxon>
    </lineage>
</organism>
<proteinExistence type="predicted"/>
<dbReference type="KEGG" id="rpon:G3256_01805"/>
<protein>
    <submittedName>
        <fullName evidence="1">Uncharacterized protein</fullName>
    </submittedName>
</protein>